<dbReference type="AlphaFoldDB" id="A0A6N2ZKV4"/>
<dbReference type="Gene3D" id="1.20.1250.20">
    <property type="entry name" value="MFS general substrate transporter like domains"/>
    <property type="match status" value="1"/>
</dbReference>
<dbReference type="InterPro" id="IPR020846">
    <property type="entry name" value="MFS_dom"/>
</dbReference>
<sequence length="447" mass="49412">MKMDLKSIGVVTALILIMFMAAIETSIISLALPTIKTDLNVTSSISLVFSIYFIALVIVNPLVGELLSRFKLIHVTIGGLLLFSVGSLMSGLSSTFTLLIISRFIQGLGSGVMMVLSQIVPKLAFEIPLRYKIMGIVGSVWGISSIIGPLLGGAILEFATWHWLFFINIPIAVVAGVLAFTTFSFDEEQVSSGEAFDQKGLFFFYLVLIFILGAITTPLSIWLKGIMIVIGIVFAYKLVKVEKQVSTPFLPIEEFNRRITIIFITDFIYAMILMGYNLYMPIYLQEEIGLSPLQSGFVVFPISAAWLLINFNLHRIEAGLTRKALYLVAFTSLLLCSVIVFVTHAAPILLAATLMLAGASFGIVYTKDSVIVQEETSPREMKRMMSFYSLSKNLGNSIGSTIMGGMYALPFIVGGARILNNVVLIIIFIMMLFLLWIVFYRNQTQND</sequence>
<evidence type="ECO:0000256" key="4">
    <source>
        <dbReference type="ARBA" id="ARBA00022989"/>
    </source>
</evidence>
<comment type="subcellular location">
    <subcellularLocation>
        <location evidence="1">Cell membrane</location>
        <topology evidence="1">Multi-pass membrane protein</topology>
    </subcellularLocation>
</comment>
<proteinExistence type="predicted"/>
<dbReference type="Pfam" id="PF07690">
    <property type="entry name" value="MFS_1"/>
    <property type="match status" value="1"/>
</dbReference>
<dbReference type="PANTHER" id="PTHR23501:SF191">
    <property type="entry name" value="VACUOLAR BASIC AMINO ACID TRANSPORTER 4"/>
    <property type="match status" value="1"/>
</dbReference>
<evidence type="ECO:0000313" key="8">
    <source>
        <dbReference type="EMBL" id="VYT78667.1"/>
    </source>
</evidence>
<feature type="transmembrane region" description="Helical" evidence="6">
    <location>
        <begin position="418"/>
        <end position="439"/>
    </location>
</feature>
<dbReference type="NCBIfam" id="NF040895">
    <property type="entry name" value="MFS_effux_SdrM"/>
    <property type="match status" value="1"/>
</dbReference>
<feature type="transmembrane region" description="Helical" evidence="6">
    <location>
        <begin position="133"/>
        <end position="155"/>
    </location>
</feature>
<evidence type="ECO:0000259" key="7">
    <source>
        <dbReference type="PROSITE" id="PS50850"/>
    </source>
</evidence>
<keyword evidence="2" id="KW-0813">Transport</keyword>
<feature type="transmembrane region" description="Helical" evidence="6">
    <location>
        <begin position="387"/>
        <end position="412"/>
    </location>
</feature>
<dbReference type="EMBL" id="CACRUO010000019">
    <property type="protein sequence ID" value="VYT78667.1"/>
    <property type="molecule type" value="Genomic_DNA"/>
</dbReference>
<feature type="transmembrane region" description="Helical" evidence="6">
    <location>
        <begin position="195"/>
        <end position="215"/>
    </location>
</feature>
<feature type="transmembrane region" description="Helical" evidence="6">
    <location>
        <begin position="348"/>
        <end position="366"/>
    </location>
</feature>
<dbReference type="GO" id="GO:0005886">
    <property type="term" value="C:plasma membrane"/>
    <property type="evidence" value="ECO:0007669"/>
    <property type="project" value="UniProtKB-SubCell"/>
</dbReference>
<feature type="transmembrane region" description="Helical" evidence="6">
    <location>
        <begin position="161"/>
        <end position="183"/>
    </location>
</feature>
<dbReference type="PRINTS" id="PR01036">
    <property type="entry name" value="TCRTETB"/>
</dbReference>
<feature type="transmembrane region" description="Helical" evidence="6">
    <location>
        <begin position="259"/>
        <end position="279"/>
    </location>
</feature>
<accession>A0A6N2ZKV4</accession>
<keyword evidence="5 6" id="KW-0472">Membrane</keyword>
<evidence type="ECO:0000256" key="2">
    <source>
        <dbReference type="ARBA" id="ARBA00022448"/>
    </source>
</evidence>
<evidence type="ECO:0000256" key="6">
    <source>
        <dbReference type="SAM" id="Phobius"/>
    </source>
</evidence>
<dbReference type="SUPFAM" id="SSF103473">
    <property type="entry name" value="MFS general substrate transporter"/>
    <property type="match status" value="1"/>
</dbReference>
<dbReference type="InterPro" id="IPR053573">
    <property type="entry name" value="MFS_Drug_Efflux_Pump"/>
</dbReference>
<dbReference type="InterPro" id="IPR036259">
    <property type="entry name" value="MFS_trans_sf"/>
</dbReference>
<dbReference type="Gene3D" id="1.20.1720.10">
    <property type="entry name" value="Multidrug resistance protein D"/>
    <property type="match status" value="1"/>
</dbReference>
<reference evidence="8" key="1">
    <citation type="submission" date="2019-11" db="EMBL/GenBank/DDBJ databases">
        <authorList>
            <person name="Feng L."/>
        </authorList>
    </citation>
    <scope>NUCLEOTIDE SEQUENCE</scope>
    <source>
        <strain evidence="8">SsimulansLFYP27</strain>
    </source>
</reference>
<feature type="domain" description="Major facilitator superfamily (MFS) profile" evidence="7">
    <location>
        <begin position="10"/>
        <end position="445"/>
    </location>
</feature>
<name>A0A6N2ZKV4_STASI</name>
<organism evidence="8">
    <name type="scientific">Staphylococcus simulans</name>
    <dbReference type="NCBI Taxonomy" id="1286"/>
    <lineage>
        <taxon>Bacteria</taxon>
        <taxon>Bacillati</taxon>
        <taxon>Bacillota</taxon>
        <taxon>Bacilli</taxon>
        <taxon>Bacillales</taxon>
        <taxon>Staphylococcaceae</taxon>
        <taxon>Staphylococcus</taxon>
    </lineage>
</organism>
<feature type="transmembrane region" description="Helical" evidence="6">
    <location>
        <begin position="291"/>
        <end position="312"/>
    </location>
</feature>
<keyword evidence="3 6" id="KW-0812">Transmembrane</keyword>
<evidence type="ECO:0000256" key="1">
    <source>
        <dbReference type="ARBA" id="ARBA00004651"/>
    </source>
</evidence>
<keyword evidence="4 6" id="KW-1133">Transmembrane helix</keyword>
<evidence type="ECO:0000256" key="3">
    <source>
        <dbReference type="ARBA" id="ARBA00022692"/>
    </source>
</evidence>
<feature type="transmembrane region" description="Helical" evidence="6">
    <location>
        <begin position="72"/>
        <end position="92"/>
    </location>
</feature>
<feature type="transmembrane region" description="Helical" evidence="6">
    <location>
        <begin position="324"/>
        <end position="342"/>
    </location>
</feature>
<dbReference type="PROSITE" id="PS50850">
    <property type="entry name" value="MFS"/>
    <property type="match status" value="1"/>
</dbReference>
<feature type="transmembrane region" description="Helical" evidence="6">
    <location>
        <begin position="41"/>
        <end position="60"/>
    </location>
</feature>
<evidence type="ECO:0000256" key="5">
    <source>
        <dbReference type="ARBA" id="ARBA00023136"/>
    </source>
</evidence>
<gene>
    <name evidence="8" type="primary">bmr3</name>
    <name evidence="8" type="ORF">SSLFYP27_00638</name>
</gene>
<dbReference type="InterPro" id="IPR011701">
    <property type="entry name" value="MFS"/>
</dbReference>
<protein>
    <submittedName>
        <fullName evidence="8">Multidrug resistance protein 3</fullName>
    </submittedName>
</protein>
<dbReference type="GO" id="GO:0022857">
    <property type="term" value="F:transmembrane transporter activity"/>
    <property type="evidence" value="ECO:0007669"/>
    <property type="project" value="InterPro"/>
</dbReference>
<dbReference type="PANTHER" id="PTHR23501">
    <property type="entry name" value="MAJOR FACILITATOR SUPERFAMILY"/>
    <property type="match status" value="1"/>
</dbReference>